<dbReference type="CDD" id="cd01650">
    <property type="entry name" value="RT_nLTR_like"/>
    <property type="match status" value="1"/>
</dbReference>
<proteinExistence type="predicted"/>
<sequence length="401" mass="45278">MAKGGDKNTKFFHKMANARARKNLLSKVNINGNPLTSAEDIKDGFRVLGSERAKSLEEPFSEKEVFEALHSLSGDKVPGPDGFTMAFWQFSWDFTKAEILAFFDEFFRLGTFQRSLNSTFLVLIPKKGGAEELKDFRPISLILDAALIANEAIDSRLKVNIPGLLLKLDIEKAFDHVNWDCLVSVMGLRQGDPLSPYLFLLVMEVLNQLLFRARSGGFIEGFKVGNNNGIERDLIHLLFADDTLLFCKADSGQLRYLSWVLLWFEAISGLKVNRDKSEVILIGRVDYLENIISVLGCRIRNLPSSYLGLPLGAPFKSLRVCARLEKIQRDFLWGGGALERKTHLVKWSVVCTDMRQGGLGIRSLVALNKALLGKWDWKFAIERNSLWKQVIIDKYGEEERG</sequence>
<dbReference type="SUPFAM" id="SSF56672">
    <property type="entry name" value="DNA/RNA polymerases"/>
    <property type="match status" value="1"/>
</dbReference>
<dbReference type="PANTHER" id="PTHR46890:SF50">
    <property type="entry name" value="RNA-DIRECTED DNA POLYMERASE, EUKARYOTA, REVERSE TRANSCRIPTASE ZINC-BINDING DOMAIN PROTEIN-RELATED"/>
    <property type="match status" value="1"/>
</dbReference>
<protein>
    <submittedName>
        <fullName evidence="2">Transposon TX1 uncharacterized 149 kDa protein</fullName>
    </submittedName>
</protein>
<accession>A0A438I0A3</accession>
<feature type="domain" description="Reverse transcriptase" evidence="1">
    <location>
        <begin position="105"/>
        <end position="311"/>
    </location>
</feature>
<dbReference type="InterPro" id="IPR000477">
    <property type="entry name" value="RT_dom"/>
</dbReference>
<evidence type="ECO:0000259" key="1">
    <source>
        <dbReference type="PROSITE" id="PS50878"/>
    </source>
</evidence>
<organism evidence="2 3">
    <name type="scientific">Vitis vinifera</name>
    <name type="common">Grape</name>
    <dbReference type="NCBI Taxonomy" id="29760"/>
    <lineage>
        <taxon>Eukaryota</taxon>
        <taxon>Viridiplantae</taxon>
        <taxon>Streptophyta</taxon>
        <taxon>Embryophyta</taxon>
        <taxon>Tracheophyta</taxon>
        <taxon>Spermatophyta</taxon>
        <taxon>Magnoliopsida</taxon>
        <taxon>eudicotyledons</taxon>
        <taxon>Gunneridae</taxon>
        <taxon>Pentapetalae</taxon>
        <taxon>rosids</taxon>
        <taxon>Vitales</taxon>
        <taxon>Vitaceae</taxon>
        <taxon>Viteae</taxon>
        <taxon>Vitis</taxon>
    </lineage>
</organism>
<dbReference type="Proteomes" id="UP000288805">
    <property type="component" value="Unassembled WGS sequence"/>
</dbReference>
<dbReference type="EMBL" id="QGNW01000157">
    <property type="protein sequence ID" value="RVW90151.1"/>
    <property type="molecule type" value="Genomic_DNA"/>
</dbReference>
<dbReference type="InterPro" id="IPR043502">
    <property type="entry name" value="DNA/RNA_pol_sf"/>
</dbReference>
<dbReference type="Pfam" id="PF00078">
    <property type="entry name" value="RVT_1"/>
    <property type="match status" value="1"/>
</dbReference>
<evidence type="ECO:0000313" key="2">
    <source>
        <dbReference type="EMBL" id="RVW90151.1"/>
    </source>
</evidence>
<name>A0A438I0A3_VITVI</name>
<comment type="caution">
    <text evidence="2">The sequence shown here is derived from an EMBL/GenBank/DDBJ whole genome shotgun (WGS) entry which is preliminary data.</text>
</comment>
<gene>
    <name evidence="2" type="primary">YTX2_316</name>
    <name evidence="2" type="ORF">CK203_041965</name>
</gene>
<dbReference type="PROSITE" id="PS50878">
    <property type="entry name" value="RT_POL"/>
    <property type="match status" value="1"/>
</dbReference>
<dbReference type="AlphaFoldDB" id="A0A438I0A3"/>
<dbReference type="PANTHER" id="PTHR46890">
    <property type="entry name" value="NON-LTR RETROLELEMENT REVERSE TRANSCRIPTASE-LIKE PROTEIN-RELATED"/>
    <property type="match status" value="1"/>
</dbReference>
<dbReference type="InterPro" id="IPR052343">
    <property type="entry name" value="Retrotransposon-Effector_Assoc"/>
</dbReference>
<reference evidence="2 3" key="1">
    <citation type="journal article" date="2018" name="PLoS Genet.">
        <title>Population sequencing reveals clonal diversity and ancestral inbreeding in the grapevine cultivar Chardonnay.</title>
        <authorList>
            <person name="Roach M.J."/>
            <person name="Johnson D.L."/>
            <person name="Bohlmann J."/>
            <person name="van Vuuren H.J."/>
            <person name="Jones S.J."/>
            <person name="Pretorius I.S."/>
            <person name="Schmidt S.A."/>
            <person name="Borneman A.R."/>
        </authorList>
    </citation>
    <scope>NUCLEOTIDE SEQUENCE [LARGE SCALE GENOMIC DNA]</scope>
    <source>
        <strain evidence="3">cv. Chardonnay</strain>
        <tissue evidence="2">Leaf</tissue>
    </source>
</reference>
<evidence type="ECO:0000313" key="3">
    <source>
        <dbReference type="Proteomes" id="UP000288805"/>
    </source>
</evidence>